<evidence type="ECO:0008006" key="5">
    <source>
        <dbReference type="Google" id="ProtNLM"/>
    </source>
</evidence>
<evidence type="ECO:0000256" key="2">
    <source>
        <dbReference type="SAM" id="MobiDB-lite"/>
    </source>
</evidence>
<name>A0A5Q0H826_SACSY</name>
<feature type="coiled-coil region" evidence="1">
    <location>
        <begin position="103"/>
        <end position="141"/>
    </location>
</feature>
<evidence type="ECO:0000313" key="4">
    <source>
        <dbReference type="Proteomes" id="UP000325787"/>
    </source>
</evidence>
<accession>A0A5Q0H826</accession>
<dbReference type="AlphaFoldDB" id="A0A5Q0H826"/>
<protein>
    <recommendedName>
        <fullName evidence="5">DivIVA domain-containing protein</fullName>
    </recommendedName>
</protein>
<sequence length="219" mass="24619">MHDDRFHIRWRGYDRREVDAELARLRDEVEVLRVDRDAAVATAEDLVRELEDARSELGEYRVLHAGYSKDNAVSGCIRYLMHVARQKADAFESDARERSEQMLRQAEEVARRQAVLLDQTEQETQRRLAEAEQRAREIVAAARAGAAAPGRWEPPDVPGPRIVSGPMQVVPPDAQPLEVVPPDAQPLQVVPPETRPFGIDPLQADSLQADPLQAEPRGQ</sequence>
<dbReference type="RefSeq" id="WP_033433358.1">
    <property type="nucleotide sequence ID" value="NZ_CP034550.1"/>
</dbReference>
<reference evidence="4" key="1">
    <citation type="journal article" date="2021" name="Curr. Microbiol.">
        <title>Complete genome of nocamycin-producing strain Saccharothrix syringae NRRL B-16468 reveals the biosynthetic potential for secondary metabolites.</title>
        <authorList>
            <person name="Mo X."/>
            <person name="Yang S."/>
        </authorList>
    </citation>
    <scope>NUCLEOTIDE SEQUENCE [LARGE SCALE GENOMIC DNA]</scope>
    <source>
        <strain evidence="4">ATCC 51364 / DSM 43886 / JCM 6844 / KCTC 9398 / NBRC 14523 / NRRL B-16468 / INA 2240</strain>
    </source>
</reference>
<evidence type="ECO:0000313" key="3">
    <source>
        <dbReference type="EMBL" id="QFZ21990.1"/>
    </source>
</evidence>
<dbReference type="EMBL" id="CP034550">
    <property type="protein sequence ID" value="QFZ21990.1"/>
    <property type="molecule type" value="Genomic_DNA"/>
</dbReference>
<feature type="region of interest" description="Disordered" evidence="2">
    <location>
        <begin position="146"/>
        <end position="219"/>
    </location>
</feature>
<keyword evidence="4" id="KW-1185">Reference proteome</keyword>
<organism evidence="3 4">
    <name type="scientific">Saccharothrix syringae</name>
    <name type="common">Nocardiopsis syringae</name>
    <dbReference type="NCBI Taxonomy" id="103733"/>
    <lineage>
        <taxon>Bacteria</taxon>
        <taxon>Bacillati</taxon>
        <taxon>Actinomycetota</taxon>
        <taxon>Actinomycetes</taxon>
        <taxon>Pseudonocardiales</taxon>
        <taxon>Pseudonocardiaceae</taxon>
        <taxon>Saccharothrix</taxon>
    </lineage>
</organism>
<dbReference type="OrthoDB" id="3680347at2"/>
<gene>
    <name evidence="3" type="ORF">EKG83_35350</name>
</gene>
<dbReference type="Proteomes" id="UP000325787">
    <property type="component" value="Chromosome"/>
</dbReference>
<feature type="coiled-coil region" evidence="1">
    <location>
        <begin position="15"/>
        <end position="63"/>
    </location>
</feature>
<evidence type="ECO:0000256" key="1">
    <source>
        <dbReference type="SAM" id="Coils"/>
    </source>
</evidence>
<proteinExistence type="predicted"/>
<dbReference type="KEGG" id="ssyi:EKG83_35350"/>
<keyword evidence="1" id="KW-0175">Coiled coil</keyword>